<keyword evidence="4 10" id="KW-0812">Transmembrane</keyword>
<name>A0A310S9J6_CHRLA</name>
<keyword evidence="8 10" id="KW-0675">Receptor</keyword>
<comment type="subcellular location">
    <subcellularLocation>
        <location evidence="1 10">Cell membrane</location>
        <topology evidence="1 10">Multi-pass membrane protein</topology>
    </subcellularLocation>
</comment>
<evidence type="ECO:0000256" key="3">
    <source>
        <dbReference type="ARBA" id="ARBA00022606"/>
    </source>
</evidence>
<accession>A0A310S9J6</accession>
<dbReference type="AlphaFoldDB" id="A0A310S9J6"/>
<dbReference type="InterPro" id="IPR004117">
    <property type="entry name" value="7tm6_olfct_rcpt"/>
</dbReference>
<evidence type="ECO:0000256" key="7">
    <source>
        <dbReference type="ARBA" id="ARBA00023136"/>
    </source>
</evidence>
<evidence type="ECO:0000256" key="6">
    <source>
        <dbReference type="ARBA" id="ARBA00022989"/>
    </source>
</evidence>
<evidence type="ECO:0000256" key="1">
    <source>
        <dbReference type="ARBA" id="ARBA00004651"/>
    </source>
</evidence>
<evidence type="ECO:0000313" key="11">
    <source>
        <dbReference type="EMBL" id="MCH29495.1"/>
    </source>
</evidence>
<evidence type="ECO:0000256" key="2">
    <source>
        <dbReference type="ARBA" id="ARBA00022475"/>
    </source>
</evidence>
<keyword evidence="9 10" id="KW-0807">Transducer</keyword>
<keyword evidence="7 10" id="KW-0472">Membrane</keyword>
<feature type="transmembrane region" description="Helical" evidence="10">
    <location>
        <begin position="173"/>
        <end position="193"/>
    </location>
</feature>
<keyword evidence="5 10" id="KW-0552">Olfaction</keyword>
<dbReference type="GO" id="GO:0005549">
    <property type="term" value="F:odorant binding"/>
    <property type="evidence" value="ECO:0007669"/>
    <property type="project" value="InterPro"/>
</dbReference>
<evidence type="ECO:0000256" key="4">
    <source>
        <dbReference type="ARBA" id="ARBA00022692"/>
    </source>
</evidence>
<dbReference type="GO" id="GO:0007165">
    <property type="term" value="P:signal transduction"/>
    <property type="evidence" value="ECO:0007669"/>
    <property type="project" value="UniProtKB-KW"/>
</dbReference>
<sequence>MEDDGLLDLRDIVRINIDVLYFFGNMYPRFRTSVVKLFYIARLSIFFGFFFMGIVSAELANWYASMGNLQAMVNASFLTLSNMVSMIKFYAIFRHQDRIFALLESTNRKEFRPKNRQQRSILRHFIRTMRTISLLMYGGCLFTCAFWAISPFTDEDGPYLPIAAWVPFEPSKGTIYFEIVFAYEILATIVGGITDMSADCLIAGFLIVVCAQLKILNNSLSNIRQLSLQEERSGLLVHDSDDDSNEPEIMWMKLQAVMDDKLVECVVHHRCVLEFAEELTSLFSYSILGQFVVSVIIICTTLFEITMVSFMSVKFFSLILYQYCMLMEIFILCYFGNEVILESNKLTNSAYHCNWRPCSMHFKENLLFFMTRSQRVLKLYAGGFFTLSLDTFVRILKSSWSYFAVLIQVNKRKLDLYEISQGA</sequence>
<dbReference type="GO" id="GO:0005886">
    <property type="term" value="C:plasma membrane"/>
    <property type="evidence" value="ECO:0007669"/>
    <property type="project" value="UniProtKB-SubCell"/>
</dbReference>
<organism evidence="11">
    <name type="scientific">Chrysomela lapponica</name>
    <name type="common">Leaf beetle</name>
    <dbReference type="NCBI Taxonomy" id="153811"/>
    <lineage>
        <taxon>Eukaryota</taxon>
        <taxon>Metazoa</taxon>
        <taxon>Ecdysozoa</taxon>
        <taxon>Arthropoda</taxon>
        <taxon>Hexapoda</taxon>
        <taxon>Insecta</taxon>
        <taxon>Pterygota</taxon>
        <taxon>Neoptera</taxon>
        <taxon>Endopterygota</taxon>
        <taxon>Coleoptera</taxon>
        <taxon>Polyphaga</taxon>
        <taxon>Cucujiformia</taxon>
        <taxon>Chrysomeloidea</taxon>
        <taxon>Chrysomelidae</taxon>
        <taxon>Chrysomelinae</taxon>
        <taxon>Chrysomelini</taxon>
        <taxon>Chrysomela</taxon>
    </lineage>
</organism>
<evidence type="ECO:0000256" key="9">
    <source>
        <dbReference type="ARBA" id="ARBA00023224"/>
    </source>
</evidence>
<feature type="transmembrane region" description="Helical" evidence="10">
    <location>
        <begin position="69"/>
        <end position="93"/>
    </location>
</feature>
<evidence type="ECO:0000256" key="5">
    <source>
        <dbReference type="ARBA" id="ARBA00022725"/>
    </source>
</evidence>
<comment type="caution">
    <text evidence="10">Lacks conserved residue(s) required for the propagation of feature annotation.</text>
</comment>
<feature type="transmembrane region" description="Helical" evidence="10">
    <location>
        <begin position="37"/>
        <end position="57"/>
    </location>
</feature>
<protein>
    <recommendedName>
        <fullName evidence="10">Odorant receptor</fullName>
    </recommendedName>
</protein>
<reference evidence="11" key="1">
    <citation type="journal article" date="2018" name="Ecol. Evol.">
        <title>A subset of chemosensory genes differs between two populations of a specialized leaf beetle after host plant shift.</title>
        <authorList>
            <person name="Wang D."/>
            <person name="Pentzold S."/>
            <person name="Kunert M."/>
            <person name="Groth M."/>
            <person name="Brandt W."/>
            <person name="Pasteels J.M."/>
            <person name="Boland W."/>
            <person name="Burse A."/>
        </authorList>
    </citation>
    <scope>NUCLEOTIDE SEQUENCE</scope>
</reference>
<proteinExistence type="evidence at transcript level"/>
<dbReference type="Pfam" id="PF02949">
    <property type="entry name" value="7tm_6"/>
    <property type="match status" value="1"/>
</dbReference>
<gene>
    <name evidence="11" type="primary">or15</name>
</gene>
<dbReference type="EMBL" id="GGOB01000099">
    <property type="protein sequence ID" value="MCH29495.1"/>
    <property type="molecule type" value="mRNA"/>
</dbReference>
<feature type="transmembrane region" description="Helical" evidence="10">
    <location>
        <begin position="132"/>
        <end position="153"/>
    </location>
</feature>
<comment type="similarity">
    <text evidence="10">Belongs to the insect chemoreceptor superfamily. Heteromeric odorant receptor channel (TC 1.A.69) family.</text>
</comment>
<keyword evidence="2" id="KW-1003">Cell membrane</keyword>
<evidence type="ECO:0000256" key="10">
    <source>
        <dbReference type="RuleBase" id="RU351113"/>
    </source>
</evidence>
<dbReference type="GO" id="GO:0004984">
    <property type="term" value="F:olfactory receptor activity"/>
    <property type="evidence" value="ECO:0007669"/>
    <property type="project" value="InterPro"/>
</dbReference>
<keyword evidence="6 10" id="KW-1133">Transmembrane helix</keyword>
<keyword evidence="3 10" id="KW-0716">Sensory transduction</keyword>
<dbReference type="PANTHER" id="PTHR21137:SF35">
    <property type="entry name" value="ODORANT RECEPTOR 19A-RELATED"/>
    <property type="match status" value="1"/>
</dbReference>
<feature type="transmembrane region" description="Helical" evidence="10">
    <location>
        <begin position="282"/>
        <end position="303"/>
    </location>
</feature>
<feature type="transmembrane region" description="Helical" evidence="10">
    <location>
        <begin position="315"/>
        <end position="337"/>
    </location>
</feature>
<dbReference type="PANTHER" id="PTHR21137">
    <property type="entry name" value="ODORANT RECEPTOR"/>
    <property type="match status" value="1"/>
</dbReference>
<evidence type="ECO:0000256" key="8">
    <source>
        <dbReference type="ARBA" id="ARBA00023170"/>
    </source>
</evidence>